<feature type="compositionally biased region" description="Basic and acidic residues" evidence="1">
    <location>
        <begin position="300"/>
        <end position="314"/>
    </location>
</feature>
<dbReference type="AlphaFoldDB" id="A0A0D0BRH7"/>
<dbReference type="PROSITE" id="PS51391">
    <property type="entry name" value="CID"/>
    <property type="match status" value="1"/>
</dbReference>
<feature type="region of interest" description="Disordered" evidence="1">
    <location>
        <begin position="237"/>
        <end position="473"/>
    </location>
</feature>
<evidence type="ECO:0000259" key="2">
    <source>
        <dbReference type="PROSITE" id="PS51391"/>
    </source>
</evidence>
<evidence type="ECO:0000313" key="3">
    <source>
        <dbReference type="EMBL" id="KIK48282.1"/>
    </source>
</evidence>
<evidence type="ECO:0000313" key="4">
    <source>
        <dbReference type="Proteomes" id="UP000054485"/>
    </source>
</evidence>
<dbReference type="EMBL" id="KN835139">
    <property type="protein sequence ID" value="KIK48282.1"/>
    <property type="molecule type" value="Genomic_DNA"/>
</dbReference>
<dbReference type="Pfam" id="PF04818">
    <property type="entry name" value="CID"/>
    <property type="match status" value="1"/>
</dbReference>
<keyword evidence="4" id="KW-1185">Reference proteome</keyword>
<feature type="compositionally biased region" description="Low complexity" evidence="1">
    <location>
        <begin position="420"/>
        <end position="431"/>
    </location>
</feature>
<organism evidence="3 4">
    <name type="scientific">Suillus luteus UH-Slu-Lm8-n1</name>
    <dbReference type="NCBI Taxonomy" id="930992"/>
    <lineage>
        <taxon>Eukaryota</taxon>
        <taxon>Fungi</taxon>
        <taxon>Dikarya</taxon>
        <taxon>Basidiomycota</taxon>
        <taxon>Agaricomycotina</taxon>
        <taxon>Agaricomycetes</taxon>
        <taxon>Agaricomycetidae</taxon>
        <taxon>Boletales</taxon>
        <taxon>Suillineae</taxon>
        <taxon>Suillaceae</taxon>
        <taxon>Suillus</taxon>
    </lineage>
</organism>
<feature type="compositionally biased region" description="Gly residues" evidence="1">
    <location>
        <begin position="543"/>
        <end position="558"/>
    </location>
</feature>
<reference evidence="3 4" key="1">
    <citation type="submission" date="2014-04" db="EMBL/GenBank/DDBJ databases">
        <authorList>
            <consortium name="DOE Joint Genome Institute"/>
            <person name="Kuo A."/>
            <person name="Ruytinx J."/>
            <person name="Rineau F."/>
            <person name="Colpaert J."/>
            <person name="Kohler A."/>
            <person name="Nagy L.G."/>
            <person name="Floudas D."/>
            <person name="Copeland A."/>
            <person name="Barry K.W."/>
            <person name="Cichocki N."/>
            <person name="Veneault-Fourrey C."/>
            <person name="LaButti K."/>
            <person name="Lindquist E.A."/>
            <person name="Lipzen A."/>
            <person name="Lundell T."/>
            <person name="Morin E."/>
            <person name="Murat C."/>
            <person name="Sun H."/>
            <person name="Tunlid A."/>
            <person name="Henrissat B."/>
            <person name="Grigoriev I.V."/>
            <person name="Hibbett D.S."/>
            <person name="Martin F."/>
            <person name="Nordberg H.P."/>
            <person name="Cantor M.N."/>
            <person name="Hua S.X."/>
        </authorList>
    </citation>
    <scope>NUCLEOTIDE SEQUENCE [LARGE SCALE GENOMIC DNA]</scope>
    <source>
        <strain evidence="3 4">UH-Slu-Lm8-n1</strain>
    </source>
</reference>
<feature type="compositionally biased region" description="Polar residues" evidence="1">
    <location>
        <begin position="270"/>
        <end position="284"/>
    </location>
</feature>
<feature type="compositionally biased region" description="Basic and acidic residues" evidence="1">
    <location>
        <begin position="394"/>
        <end position="405"/>
    </location>
</feature>
<dbReference type="Gene3D" id="1.25.40.90">
    <property type="match status" value="1"/>
</dbReference>
<feature type="compositionally biased region" description="Basic and acidic residues" evidence="1">
    <location>
        <begin position="331"/>
        <end position="346"/>
    </location>
</feature>
<sequence>MSYLEDFENTLKDVVNAKRLSGSKVSKLTEIAQKSMEHDTKLVAILYRTHKSLSSSAKVSSLYVFDALARDARNHATKRGITGDINSRTGNAATFLLKVEGVLDGLFQDMIALDNAEAKEKTKKVLDIWTKSNTFPSPVLTRLREMMDSRKESVKNPTPPIARVETQALPIITTPPSATPSQGPTPPLPESVQSTLLALLEAAQAAGQPRIQTPPNTVPAPPLTGHLALLQQLALTANVPNGGPPSQSTIQPPLRNMQLPSAPRRPAPSHLNNQPQPYSSLQSHVQHDPGRDPWQSRPSQFDHGRERDGFHDSNSRGGFQRGFRGRGRGRGRWDDRDHDRFKDRDWNSASRPRNSRSRSPRRFSGQRPRPYSPPQRPAASRDVAQNQPSAKLPEVGKDEFGRDIRPSSATPPRAASVNAQSQPPMVPSVVPARTAAPENRVPVSDQLPSVAASTSTQKVEPRKPSSAPALQQPGLDHFDITTFDFTAPSSWEALGKMWHSTYGDTPSQEELMQFVMTGGVVAFTGQTNAVQTGQWEDPSLGGQSAGSGRGWQGGRGRGRGLMTGRGDTLGHGKYRDDGHWDADAQHSDAIVLGEGGGQDSGYDKEQAYMDLVQMGRDDLFNTDPDDYQNVDSGRMQRVGDNLGSLCKSQDMKLKLEES</sequence>
<dbReference type="Proteomes" id="UP000054485">
    <property type="component" value="Unassembled WGS sequence"/>
</dbReference>
<dbReference type="HOGENOM" id="CLU_018327_1_0_1"/>
<name>A0A0D0BRH7_9AGAM</name>
<dbReference type="SUPFAM" id="SSF48464">
    <property type="entry name" value="ENTH/VHS domain"/>
    <property type="match status" value="1"/>
</dbReference>
<reference evidence="4" key="2">
    <citation type="submission" date="2015-01" db="EMBL/GenBank/DDBJ databases">
        <title>Evolutionary Origins and Diversification of the Mycorrhizal Mutualists.</title>
        <authorList>
            <consortium name="DOE Joint Genome Institute"/>
            <consortium name="Mycorrhizal Genomics Consortium"/>
            <person name="Kohler A."/>
            <person name="Kuo A."/>
            <person name="Nagy L.G."/>
            <person name="Floudas D."/>
            <person name="Copeland A."/>
            <person name="Barry K.W."/>
            <person name="Cichocki N."/>
            <person name="Veneault-Fourrey C."/>
            <person name="LaButti K."/>
            <person name="Lindquist E.A."/>
            <person name="Lipzen A."/>
            <person name="Lundell T."/>
            <person name="Morin E."/>
            <person name="Murat C."/>
            <person name="Riley R."/>
            <person name="Ohm R."/>
            <person name="Sun H."/>
            <person name="Tunlid A."/>
            <person name="Henrissat B."/>
            <person name="Grigoriev I.V."/>
            <person name="Hibbett D.S."/>
            <person name="Martin F."/>
        </authorList>
    </citation>
    <scope>NUCLEOTIDE SEQUENCE [LARGE SCALE GENOMIC DNA]</scope>
    <source>
        <strain evidence="4">UH-Slu-Lm8-n1</strain>
    </source>
</reference>
<gene>
    <name evidence="3" type="ORF">CY34DRAFT_798387</name>
</gene>
<dbReference type="SMART" id="SM00582">
    <property type="entry name" value="RPR"/>
    <property type="match status" value="1"/>
</dbReference>
<feature type="domain" description="CID" evidence="2">
    <location>
        <begin position="1"/>
        <end position="151"/>
    </location>
</feature>
<proteinExistence type="predicted"/>
<dbReference type="InParanoid" id="A0A0D0BRH7"/>
<dbReference type="OrthoDB" id="79367at2759"/>
<dbReference type="InterPro" id="IPR008942">
    <property type="entry name" value="ENTH_VHS"/>
</dbReference>
<feature type="region of interest" description="Disordered" evidence="1">
    <location>
        <begin position="538"/>
        <end position="558"/>
    </location>
</feature>
<dbReference type="STRING" id="930992.A0A0D0BRH7"/>
<evidence type="ECO:0000256" key="1">
    <source>
        <dbReference type="SAM" id="MobiDB-lite"/>
    </source>
</evidence>
<protein>
    <recommendedName>
        <fullName evidence="2">CID domain-containing protein</fullName>
    </recommendedName>
</protein>
<accession>A0A0D0BRH7</accession>
<dbReference type="InterPro" id="IPR006569">
    <property type="entry name" value="CID_dom"/>
</dbReference>